<dbReference type="EMBL" id="MT143102">
    <property type="protein sequence ID" value="QJA92867.1"/>
    <property type="molecule type" value="Genomic_DNA"/>
</dbReference>
<organism evidence="1">
    <name type="scientific">viral metagenome</name>
    <dbReference type="NCBI Taxonomy" id="1070528"/>
    <lineage>
        <taxon>unclassified sequences</taxon>
        <taxon>metagenomes</taxon>
        <taxon>organismal metagenomes</taxon>
    </lineage>
</organism>
<evidence type="ECO:0000313" key="1">
    <source>
        <dbReference type="EMBL" id="QJA92867.1"/>
    </source>
</evidence>
<accession>A0A6M3LCE8</accession>
<reference evidence="1" key="1">
    <citation type="submission" date="2020-03" db="EMBL/GenBank/DDBJ databases">
        <title>The deep terrestrial virosphere.</title>
        <authorList>
            <person name="Holmfeldt K."/>
            <person name="Nilsson E."/>
            <person name="Simone D."/>
            <person name="Lopez-Fernandez M."/>
            <person name="Wu X."/>
            <person name="de Brujin I."/>
            <person name="Lundin D."/>
            <person name="Andersson A."/>
            <person name="Bertilsson S."/>
            <person name="Dopson M."/>
        </authorList>
    </citation>
    <scope>NUCLEOTIDE SEQUENCE</scope>
    <source>
        <strain evidence="1">MM415B04442</strain>
    </source>
</reference>
<sequence length="118" mass="14239">MNNFKVGDSVILREIHPDSSHYENRHKLIGKAYVLYKVRYIEHKHYYSIHINIDNNRRVIYGAYLEHAGEPFKVDPLFVERLVSLCVRYKTVIEIKYLKQLKTREDTKSMIEKMNYYV</sequence>
<proteinExistence type="predicted"/>
<name>A0A6M3LCE8_9ZZZZ</name>
<gene>
    <name evidence="1" type="ORF">MM415B04442_0013</name>
</gene>
<protein>
    <submittedName>
        <fullName evidence="1">Uncharacterized protein</fullName>
    </submittedName>
</protein>
<dbReference type="AlphaFoldDB" id="A0A6M3LCE8"/>